<dbReference type="RefSeq" id="WP_055657168.1">
    <property type="nucleotide sequence ID" value="NZ_CABIXC010000009.1"/>
</dbReference>
<accession>A0A174H256</accession>
<dbReference type="InterPro" id="IPR011051">
    <property type="entry name" value="RmlC_Cupin_sf"/>
</dbReference>
<evidence type="ECO:0000259" key="1">
    <source>
        <dbReference type="Pfam" id="PF07883"/>
    </source>
</evidence>
<evidence type="ECO:0000313" key="2">
    <source>
        <dbReference type="EMBL" id="CUO67160.1"/>
    </source>
</evidence>
<protein>
    <submittedName>
        <fullName evidence="2">Cupin domain</fullName>
    </submittedName>
</protein>
<proteinExistence type="predicted"/>
<name>A0A174H256_9FIRM</name>
<organism evidence="2 3">
    <name type="scientific">Hungatella hathewayi</name>
    <dbReference type="NCBI Taxonomy" id="154046"/>
    <lineage>
        <taxon>Bacteria</taxon>
        <taxon>Bacillati</taxon>
        <taxon>Bacillota</taxon>
        <taxon>Clostridia</taxon>
        <taxon>Lachnospirales</taxon>
        <taxon>Lachnospiraceae</taxon>
        <taxon>Hungatella</taxon>
    </lineage>
</organism>
<reference evidence="2 3" key="1">
    <citation type="submission" date="2015-09" db="EMBL/GenBank/DDBJ databases">
        <authorList>
            <consortium name="Pathogen Informatics"/>
        </authorList>
    </citation>
    <scope>NUCLEOTIDE SEQUENCE [LARGE SCALE GENOMIC DNA]</scope>
    <source>
        <strain evidence="2 3">2789STDY5608850</strain>
    </source>
</reference>
<dbReference type="SUPFAM" id="SSF51182">
    <property type="entry name" value="RmlC-like cupins"/>
    <property type="match status" value="1"/>
</dbReference>
<dbReference type="EMBL" id="CYZE01000009">
    <property type="protein sequence ID" value="CUO67160.1"/>
    <property type="molecule type" value="Genomic_DNA"/>
</dbReference>
<sequence>MSIAIARAKEIQYEIREGYGETEVLEGVYPLVHGFKCVLKAGHDVKPEVYADKTAIYCFTKGTGYITDGLRAYNIDELSFYIPDFSREFTIHAVSDMEIMKIVVDLLESDKAAYEDTHMVLPSFKRFSETEPYDQSCKGPNTRSWSVIHSGNLARVLMGIVCAEGEGTVEKGHPSVAQYNYALEGADFELTVDGETINTEEGDWSYVPAGLDHSLVSEKGKKVFYIWFEHMVDEVKLS</sequence>
<gene>
    <name evidence="2" type="ORF">ERS852407_03566</name>
</gene>
<dbReference type="InterPro" id="IPR014710">
    <property type="entry name" value="RmlC-like_jellyroll"/>
</dbReference>
<dbReference type="Gene3D" id="2.60.120.10">
    <property type="entry name" value="Jelly Rolls"/>
    <property type="match status" value="1"/>
</dbReference>
<evidence type="ECO:0000313" key="3">
    <source>
        <dbReference type="Proteomes" id="UP000095651"/>
    </source>
</evidence>
<dbReference type="Pfam" id="PF07883">
    <property type="entry name" value="Cupin_2"/>
    <property type="match status" value="1"/>
</dbReference>
<dbReference type="InterPro" id="IPR013096">
    <property type="entry name" value="Cupin_2"/>
</dbReference>
<dbReference type="AlphaFoldDB" id="A0A174H256"/>
<feature type="domain" description="Cupin type-2" evidence="1">
    <location>
        <begin position="164"/>
        <end position="227"/>
    </location>
</feature>
<dbReference type="Proteomes" id="UP000095651">
    <property type="component" value="Unassembled WGS sequence"/>
</dbReference>